<evidence type="ECO:0000256" key="2">
    <source>
        <dbReference type="ARBA" id="ARBA00004956"/>
    </source>
</evidence>
<keyword evidence="6 16" id="KW-0436">Ligase</keyword>
<evidence type="ECO:0000256" key="13">
    <source>
        <dbReference type="ARBA" id="ARBA00023267"/>
    </source>
</evidence>
<dbReference type="InterPro" id="IPR011054">
    <property type="entry name" value="Rudment_hybrid_motif"/>
</dbReference>
<dbReference type="InterPro" id="IPR016185">
    <property type="entry name" value="PreATP-grasp_dom_sf"/>
</dbReference>
<evidence type="ECO:0000256" key="3">
    <source>
        <dbReference type="ARBA" id="ARBA00011750"/>
    </source>
</evidence>
<dbReference type="GO" id="GO:0005524">
    <property type="term" value="F:ATP binding"/>
    <property type="evidence" value="ECO:0007669"/>
    <property type="project" value="UniProtKB-UniRule"/>
</dbReference>
<dbReference type="Pfam" id="PF00289">
    <property type="entry name" value="Biotin_carb_N"/>
    <property type="match status" value="1"/>
</dbReference>
<comment type="function">
    <text evidence="1 16">This protein is a component of the acetyl coenzyme A carboxylase complex; first, biotin carboxylase catalyzes the carboxylation of the carrier protein and then the transcarboxylase transfers the carboxyl group to form malonyl-CoA.</text>
</comment>
<evidence type="ECO:0000256" key="14">
    <source>
        <dbReference type="ARBA" id="ARBA00048600"/>
    </source>
</evidence>
<evidence type="ECO:0000256" key="16">
    <source>
        <dbReference type="RuleBase" id="RU365063"/>
    </source>
</evidence>
<evidence type="ECO:0000259" key="18">
    <source>
        <dbReference type="PROSITE" id="PS50979"/>
    </source>
</evidence>
<evidence type="ECO:0000256" key="9">
    <source>
        <dbReference type="ARBA" id="ARBA00022832"/>
    </source>
</evidence>
<dbReference type="SUPFAM" id="SSF56059">
    <property type="entry name" value="Glutathione synthetase ATP-binding domain-like"/>
    <property type="match status" value="1"/>
</dbReference>
<keyword evidence="8 15" id="KW-0547">Nucleotide-binding</keyword>
<dbReference type="PANTHER" id="PTHR48095">
    <property type="entry name" value="PYRUVATE CARBOXYLASE SUBUNIT A"/>
    <property type="match status" value="1"/>
</dbReference>
<protein>
    <recommendedName>
        <fullName evidence="4 16">Biotin carboxylase</fullName>
        <ecNumber evidence="4 16">6.3.4.14</ecNumber>
    </recommendedName>
    <alternativeName>
        <fullName evidence="16">Acetyl-coenzyme A carboxylase biotin carboxylase subunit A</fullName>
    </alternativeName>
</protein>
<dbReference type="NCBIfam" id="NF006367">
    <property type="entry name" value="PRK08591.1"/>
    <property type="match status" value="1"/>
</dbReference>
<proteinExistence type="predicted"/>
<dbReference type="OrthoDB" id="9807469at2"/>
<evidence type="ECO:0000256" key="15">
    <source>
        <dbReference type="PROSITE-ProRule" id="PRU00409"/>
    </source>
</evidence>
<dbReference type="RefSeq" id="WP_141445992.1">
    <property type="nucleotide sequence ID" value="NZ_CP041217.1"/>
</dbReference>
<keyword evidence="12 16" id="KW-0275">Fatty acid biosynthesis</keyword>
<dbReference type="SMART" id="SM00878">
    <property type="entry name" value="Biotin_carb_C"/>
    <property type="match status" value="1"/>
</dbReference>
<dbReference type="InterPro" id="IPR004549">
    <property type="entry name" value="Acetyl_CoA_COase_biotin_COase"/>
</dbReference>
<keyword evidence="5 16" id="KW-0444">Lipid biosynthesis</keyword>
<dbReference type="FunFam" id="3.30.1490.20:FF:000018">
    <property type="entry name" value="Biotin carboxylase"/>
    <property type="match status" value="1"/>
</dbReference>
<feature type="domain" description="Biotin carboxylation" evidence="18">
    <location>
        <begin position="17"/>
        <end position="462"/>
    </location>
</feature>
<dbReference type="Pfam" id="PF02786">
    <property type="entry name" value="CPSase_L_D2"/>
    <property type="match status" value="1"/>
</dbReference>
<evidence type="ECO:0000256" key="8">
    <source>
        <dbReference type="ARBA" id="ARBA00022741"/>
    </source>
</evidence>
<evidence type="ECO:0000256" key="5">
    <source>
        <dbReference type="ARBA" id="ARBA00022516"/>
    </source>
</evidence>
<dbReference type="Proteomes" id="UP000316968">
    <property type="component" value="Chromosome"/>
</dbReference>
<sequence>MSQAQAEGGRIDLETTKFNKILIANRGEIAVRIIRACREMGISTVAVYSEADRDSLHVRLADEAYCIGPTASKDSYLNFTNLMSIATLTECDAVHPGYGFLAENADFAEICESCNITFIGPSPDSITKMGDKAVAKLTMQSAGVPVIPGSDGLVEDLDEAIQIARGIGYPVIIKATAGGGGKGIRLAEDEDTLRQQIVAAQQEAEKAFGNAGVYLEKFLTGMKHVEIQLIADKHGNAVHLGERDCSVQRRRQKLVEEAPCSIISEEVRTAMGAAAVRAAHAVNYSGAGTLEFLLSPDGSFYFMEMNTRIQVEHPVTEMVTGVDLIQEMISVAEGNPLSFTQEDVTINGWSIECRINAEDPDRNFMPAPGKISFYLPPGGPGVRVDSAAYQGYTIPPFYDSMIAKLIVWAPTRTQAIAKMKRALAEFAVEGIATTIPFHQRLLNHETFVRGDFDIKFLEENEV</sequence>
<evidence type="ECO:0000256" key="7">
    <source>
        <dbReference type="ARBA" id="ARBA00022723"/>
    </source>
</evidence>
<gene>
    <name evidence="19" type="primary">accC</name>
    <name evidence="19" type="ORF">FFV09_01250</name>
</gene>
<keyword evidence="7" id="KW-0479">Metal-binding</keyword>
<evidence type="ECO:0000256" key="1">
    <source>
        <dbReference type="ARBA" id="ARBA00003761"/>
    </source>
</evidence>
<keyword evidence="9 16" id="KW-0276">Fatty acid metabolism</keyword>
<evidence type="ECO:0000313" key="19">
    <source>
        <dbReference type="EMBL" id="QDH19603.1"/>
    </source>
</evidence>
<keyword evidence="13 16" id="KW-0092">Biotin</keyword>
<name>A0A4Y6UPP5_SACBS</name>
<dbReference type="FunFam" id="3.40.50.20:FF:000010">
    <property type="entry name" value="Propionyl-CoA carboxylase subunit alpha"/>
    <property type="match status" value="1"/>
</dbReference>
<dbReference type="NCBIfam" id="TIGR00514">
    <property type="entry name" value="accC"/>
    <property type="match status" value="1"/>
</dbReference>
<feature type="domain" description="ATP-grasp" evidence="17">
    <location>
        <begin position="136"/>
        <end position="333"/>
    </location>
</feature>
<dbReference type="SUPFAM" id="SSF51246">
    <property type="entry name" value="Rudiment single hybrid motif"/>
    <property type="match status" value="1"/>
</dbReference>
<dbReference type="InterPro" id="IPR005482">
    <property type="entry name" value="Biotin_COase_C"/>
</dbReference>
<dbReference type="PROSITE" id="PS00866">
    <property type="entry name" value="CPSASE_1"/>
    <property type="match status" value="1"/>
</dbReference>
<dbReference type="InterPro" id="IPR011761">
    <property type="entry name" value="ATP-grasp"/>
</dbReference>
<comment type="catalytic activity">
    <reaction evidence="14 16">
        <text>N(6)-biotinyl-L-lysyl-[protein] + hydrogencarbonate + ATP = N(6)-carboxybiotinyl-L-lysyl-[protein] + ADP + phosphate + H(+)</text>
        <dbReference type="Rhea" id="RHEA:13501"/>
        <dbReference type="Rhea" id="RHEA-COMP:10505"/>
        <dbReference type="Rhea" id="RHEA-COMP:10506"/>
        <dbReference type="ChEBI" id="CHEBI:15378"/>
        <dbReference type="ChEBI" id="CHEBI:17544"/>
        <dbReference type="ChEBI" id="CHEBI:30616"/>
        <dbReference type="ChEBI" id="CHEBI:43474"/>
        <dbReference type="ChEBI" id="CHEBI:83144"/>
        <dbReference type="ChEBI" id="CHEBI:83145"/>
        <dbReference type="ChEBI" id="CHEBI:456216"/>
        <dbReference type="EC" id="6.3.4.14"/>
    </reaction>
</comment>
<dbReference type="InterPro" id="IPR005481">
    <property type="entry name" value="BC-like_N"/>
</dbReference>
<dbReference type="Pfam" id="PF02785">
    <property type="entry name" value="Biotin_carb_C"/>
    <property type="match status" value="1"/>
</dbReference>
<dbReference type="EMBL" id="CP041217">
    <property type="protein sequence ID" value="QDH19603.1"/>
    <property type="molecule type" value="Genomic_DNA"/>
</dbReference>
<dbReference type="KEGG" id="saca:FFV09_01250"/>
<dbReference type="SUPFAM" id="SSF52440">
    <property type="entry name" value="PreATP-grasp domain"/>
    <property type="match status" value="1"/>
</dbReference>
<evidence type="ECO:0000256" key="12">
    <source>
        <dbReference type="ARBA" id="ARBA00023160"/>
    </source>
</evidence>
<comment type="subunit">
    <text evidence="3 16">Acetyl-CoA carboxylase is a heterohexamer of biotin carboxyl carrier protein, biotin carboxylase and the two subunits of carboxyl transferase in a 2:2 complex.</text>
</comment>
<dbReference type="InterPro" id="IPR051602">
    <property type="entry name" value="ACC_Biotin_Carboxylase"/>
</dbReference>
<evidence type="ECO:0000256" key="11">
    <source>
        <dbReference type="ARBA" id="ARBA00022842"/>
    </source>
</evidence>
<dbReference type="GO" id="GO:0004075">
    <property type="term" value="F:biotin carboxylase activity"/>
    <property type="evidence" value="ECO:0007669"/>
    <property type="project" value="UniProtKB-EC"/>
</dbReference>
<keyword evidence="10 15" id="KW-0067">ATP-binding</keyword>
<dbReference type="UniPathway" id="UPA00655">
    <property type="reaction ID" value="UER00711"/>
</dbReference>
<dbReference type="InterPro" id="IPR011764">
    <property type="entry name" value="Biotin_carboxylation_dom"/>
</dbReference>
<dbReference type="PROSITE" id="PS50979">
    <property type="entry name" value="BC"/>
    <property type="match status" value="1"/>
</dbReference>
<dbReference type="PROSITE" id="PS00867">
    <property type="entry name" value="CPSASE_2"/>
    <property type="match status" value="1"/>
</dbReference>
<dbReference type="Gene3D" id="3.30.470.20">
    <property type="entry name" value="ATP-grasp fold, B domain"/>
    <property type="match status" value="1"/>
</dbReference>
<dbReference type="EC" id="6.3.4.14" evidence="4 16"/>
<accession>A0A4Y6UPP5</accession>
<evidence type="ECO:0000313" key="20">
    <source>
        <dbReference type="Proteomes" id="UP000316968"/>
    </source>
</evidence>
<keyword evidence="20" id="KW-1185">Reference proteome</keyword>
<comment type="pathway">
    <text evidence="2 16">Lipid metabolism; malonyl-CoA biosynthesis; malonyl-CoA from acetyl-CoA: step 1/1.</text>
</comment>
<evidence type="ECO:0000256" key="4">
    <source>
        <dbReference type="ARBA" id="ARBA00013263"/>
    </source>
</evidence>
<dbReference type="InterPro" id="IPR005479">
    <property type="entry name" value="CPAse_ATP-bd"/>
</dbReference>
<keyword evidence="11" id="KW-0460">Magnesium</keyword>
<dbReference type="PROSITE" id="PS50975">
    <property type="entry name" value="ATP_GRASP"/>
    <property type="match status" value="1"/>
</dbReference>
<dbReference type="FunFam" id="3.30.470.20:FF:000028">
    <property type="entry name" value="Methylcrotonoyl-CoA carboxylase subunit alpha, mitochondrial"/>
    <property type="match status" value="1"/>
</dbReference>
<dbReference type="GO" id="GO:0006633">
    <property type="term" value="P:fatty acid biosynthetic process"/>
    <property type="evidence" value="ECO:0007669"/>
    <property type="project" value="UniProtKB-KW"/>
</dbReference>
<dbReference type="GO" id="GO:2001295">
    <property type="term" value="P:malonyl-CoA biosynthetic process"/>
    <property type="evidence" value="ECO:0007669"/>
    <property type="project" value="UniProtKB-UniPathway"/>
</dbReference>
<dbReference type="AlphaFoldDB" id="A0A4Y6UPP5"/>
<dbReference type="GO" id="GO:0046872">
    <property type="term" value="F:metal ion binding"/>
    <property type="evidence" value="ECO:0007669"/>
    <property type="project" value="UniProtKB-KW"/>
</dbReference>
<evidence type="ECO:0000259" key="17">
    <source>
        <dbReference type="PROSITE" id="PS50975"/>
    </source>
</evidence>
<evidence type="ECO:0000256" key="10">
    <source>
        <dbReference type="ARBA" id="ARBA00022840"/>
    </source>
</evidence>
<evidence type="ECO:0000256" key="6">
    <source>
        <dbReference type="ARBA" id="ARBA00022598"/>
    </source>
</evidence>
<keyword evidence="16" id="KW-0443">Lipid metabolism</keyword>
<dbReference type="PANTHER" id="PTHR48095:SF2">
    <property type="entry name" value="BIOTIN CARBOXYLASE, CHLOROPLASTIC"/>
    <property type="match status" value="1"/>
</dbReference>
<reference evidence="19 20" key="1">
    <citation type="submission" date="2019-06" db="EMBL/GenBank/DDBJ databases">
        <title>Saccharibacillus brassicae sp. nov., an endophytic bacterium isolated from Chinese cabbage seeds (Brassica pekinensis).</title>
        <authorList>
            <person name="Jiang L."/>
            <person name="Lee J."/>
            <person name="Kim S.W."/>
        </authorList>
    </citation>
    <scope>NUCLEOTIDE SEQUENCE [LARGE SCALE GENOMIC DNA]</scope>
    <source>
        <strain evidence="20">KCTC 43072 / ATSA2</strain>
    </source>
</reference>
<organism evidence="19 20">
    <name type="scientific">Saccharibacillus brassicae</name>
    <dbReference type="NCBI Taxonomy" id="2583377"/>
    <lineage>
        <taxon>Bacteria</taxon>
        <taxon>Bacillati</taxon>
        <taxon>Bacillota</taxon>
        <taxon>Bacilli</taxon>
        <taxon>Bacillales</taxon>
        <taxon>Paenibacillaceae</taxon>
        <taxon>Saccharibacillus</taxon>
    </lineage>
</organism>